<reference evidence="9" key="2">
    <citation type="journal article" date="2019" name="IMA Fungus">
        <title>Genome sequencing and comparison of five Tilletia species to identify candidate genes for the detection of regulated species infecting wheat.</title>
        <authorList>
            <person name="Nguyen H.D.T."/>
            <person name="Sultana T."/>
            <person name="Kesanakurti P."/>
            <person name="Hambleton S."/>
        </authorList>
    </citation>
    <scope>NUCLEOTIDE SEQUENCE</scope>
    <source>
        <strain evidence="9">DAOMC 236422</strain>
    </source>
</reference>
<evidence type="ECO:0000256" key="1">
    <source>
        <dbReference type="ARBA" id="ARBA00008408"/>
    </source>
</evidence>
<feature type="region of interest" description="Disordered" evidence="7">
    <location>
        <begin position="706"/>
        <end position="755"/>
    </location>
</feature>
<keyword evidence="5" id="KW-0067">ATP-binding</keyword>
<feature type="compositionally biased region" description="Polar residues" evidence="7">
    <location>
        <begin position="1"/>
        <end position="11"/>
    </location>
</feature>
<dbReference type="InterPro" id="IPR027417">
    <property type="entry name" value="P-loop_NTPase"/>
</dbReference>
<evidence type="ECO:0000256" key="6">
    <source>
        <dbReference type="PIRSR" id="PIRSR613078-2"/>
    </source>
</evidence>
<dbReference type="FunFam" id="3.40.50.300:FF:000644">
    <property type="entry name" value="GpmB, Fructose-2,6-bisphosphatase"/>
    <property type="match status" value="1"/>
</dbReference>
<feature type="compositionally biased region" description="Low complexity" evidence="7">
    <location>
        <begin position="56"/>
        <end position="73"/>
    </location>
</feature>
<dbReference type="Proteomes" id="UP000078113">
    <property type="component" value="Unassembled WGS sequence"/>
</dbReference>
<dbReference type="InterPro" id="IPR029033">
    <property type="entry name" value="His_PPase_superfam"/>
</dbReference>
<evidence type="ECO:0000256" key="7">
    <source>
        <dbReference type="SAM" id="MobiDB-lite"/>
    </source>
</evidence>
<dbReference type="SUPFAM" id="SSF53254">
    <property type="entry name" value="Phosphoglycerate mutase-like"/>
    <property type="match status" value="1"/>
</dbReference>
<evidence type="ECO:0000256" key="4">
    <source>
        <dbReference type="ARBA" id="ARBA00022801"/>
    </source>
</evidence>
<feature type="domain" description="6-phosphofructo-2-kinase" evidence="8">
    <location>
        <begin position="291"/>
        <end position="514"/>
    </location>
</feature>
<dbReference type="Pfam" id="PF00300">
    <property type="entry name" value="His_Phos_1"/>
    <property type="match status" value="1"/>
</dbReference>
<dbReference type="PRINTS" id="PR00991">
    <property type="entry name" value="6PFRUCTKNASE"/>
</dbReference>
<dbReference type="InterPro" id="IPR003094">
    <property type="entry name" value="6Pfruct_kin"/>
</dbReference>
<dbReference type="Pfam" id="PF01591">
    <property type="entry name" value="6PF2K"/>
    <property type="match status" value="1"/>
</dbReference>
<dbReference type="SUPFAM" id="SSF52540">
    <property type="entry name" value="P-loop containing nucleoside triphosphate hydrolases"/>
    <property type="match status" value="1"/>
</dbReference>
<dbReference type="GO" id="GO:0006003">
    <property type="term" value="P:fructose 2,6-bisphosphate metabolic process"/>
    <property type="evidence" value="ECO:0007669"/>
    <property type="project" value="InterPro"/>
</dbReference>
<dbReference type="GO" id="GO:0005829">
    <property type="term" value="C:cytosol"/>
    <property type="evidence" value="ECO:0007669"/>
    <property type="project" value="TreeGrafter"/>
</dbReference>
<keyword evidence="4" id="KW-0378">Hydrolase</keyword>
<keyword evidence="10" id="KW-1185">Reference proteome</keyword>
<dbReference type="EC" id="3.1.3.46" evidence="2"/>
<evidence type="ECO:0000256" key="3">
    <source>
        <dbReference type="ARBA" id="ARBA00022741"/>
    </source>
</evidence>
<feature type="region of interest" description="Disordered" evidence="7">
    <location>
        <begin position="1"/>
        <end position="152"/>
    </location>
</feature>
<accession>A0A8X7T5J4</accession>
<dbReference type="EMBL" id="LWDG02000087">
    <property type="protein sequence ID" value="KAE8269591.1"/>
    <property type="molecule type" value="Genomic_DNA"/>
</dbReference>
<protein>
    <recommendedName>
        <fullName evidence="2">fructose-2,6-bisphosphate 2-phosphatase</fullName>
        <ecNumber evidence="2">3.1.3.46</ecNumber>
    </recommendedName>
</protein>
<dbReference type="PANTHER" id="PTHR10606:SF44">
    <property type="entry name" value="6-PHOSPHOFRUCTO 2-KINASE_FRUCTOSE 2,6-BISPHOSPHATASE LONG FORM"/>
    <property type="match status" value="1"/>
</dbReference>
<feature type="binding site" evidence="6">
    <location>
        <position position="572"/>
    </location>
    <ligand>
        <name>substrate</name>
    </ligand>
</feature>
<name>A0A8X7T5J4_9BASI</name>
<dbReference type="SMART" id="SM00855">
    <property type="entry name" value="PGAM"/>
    <property type="match status" value="1"/>
</dbReference>
<comment type="similarity">
    <text evidence="1">In the C-terminal section; belongs to the phosphoglycerate mutase family.</text>
</comment>
<evidence type="ECO:0000256" key="5">
    <source>
        <dbReference type="ARBA" id="ARBA00022840"/>
    </source>
</evidence>
<evidence type="ECO:0000259" key="8">
    <source>
        <dbReference type="Pfam" id="PF01591"/>
    </source>
</evidence>
<comment type="caution">
    <text evidence="9">The sequence shown here is derived from an EMBL/GenBank/DDBJ whole genome shotgun (WGS) entry which is preliminary data.</text>
</comment>
<evidence type="ECO:0000256" key="2">
    <source>
        <dbReference type="ARBA" id="ARBA00013067"/>
    </source>
</evidence>
<dbReference type="GO" id="GO:0004331">
    <property type="term" value="F:fructose-2,6-bisphosphate 2-phosphatase activity"/>
    <property type="evidence" value="ECO:0007669"/>
    <property type="project" value="UniProtKB-EC"/>
</dbReference>
<dbReference type="InterPro" id="IPR013079">
    <property type="entry name" value="6Phosfructo_kin"/>
</dbReference>
<sequence>MSEVPSPTTPRGTVDNAGMTAVPPSSTGAAPAQTGAAAHPSVPRSPGRPFSPLARVSSSSSSTSSKGAGAVTSPASLGSIGRTESGSGHGHGNDSHRLSSSGSSTSATSTGTAGGDREGSGSLSNRGTARSVPRHLSGTTFNMSRPVSPPTASARDRFEVAVATSNLASSSSGLQALLRDHPELVSSSLAAAAGPGLQEFSQVEGKRPGGFGAAGGTASTSGSQTNSVHGDSIPPTPADDATVMDPMSASYVGQVMDGAPGIGEGGKGHNQHGHERRSAQLGAAGAKPDYSQKIVVATVGLPARGKSYLSNKLMRYLRWLEYDVKVFNVGQLRRALAQAKLKNSGVREQHTADFFDPNNPVGANLRKQMAEECLEQLIGWLKRGGNVGILDATNSTQARRKYLADRVSREPGMTLVFLESICTDPEVIAANIAVKVSSGDPDYANMDPEDAKRDFIARIKQYESSYETVDQDHKESSLSYCKITDVGRSVIINQFHGYLESRIAFYLMNLHLTPRNIFFSRHGESQFNVQGKIGGDSDLSENGWAYARALPQLIKDNIGDKPLTVWHSTLRRTGQTSSFLPYPKLAWKSLDELDAGVCDGMTYEEIEQYYPEDYASRDEDKFNYRYRGGESYRDVVVRLEPVIMELERQENILIVGHQAILRALYAYFHSLSQEELPYIKIPLHTVIQLTPKAYGCDEKRFRLPIEAVDTHRPKPSAKNSPMPRAASPAEAEHASLRAPPSQQRPSDVDVSTAAA</sequence>
<reference evidence="9" key="1">
    <citation type="submission" date="2016-04" db="EMBL/GenBank/DDBJ databases">
        <authorList>
            <person name="Nguyen H.D."/>
            <person name="Samba Siva P."/>
            <person name="Cullis J."/>
            <person name="Levesque C.A."/>
            <person name="Hambleton S."/>
        </authorList>
    </citation>
    <scope>NUCLEOTIDE SEQUENCE</scope>
    <source>
        <strain evidence="9">DAOMC 236422</strain>
    </source>
</reference>
<dbReference type="GO" id="GO:0003873">
    <property type="term" value="F:6-phosphofructo-2-kinase activity"/>
    <property type="evidence" value="ECO:0007669"/>
    <property type="project" value="InterPro"/>
</dbReference>
<keyword evidence="3" id="KW-0547">Nucleotide-binding</keyword>
<organism evidence="9 10">
    <name type="scientific">Tilletia walkeri</name>
    <dbReference type="NCBI Taxonomy" id="117179"/>
    <lineage>
        <taxon>Eukaryota</taxon>
        <taxon>Fungi</taxon>
        <taxon>Dikarya</taxon>
        <taxon>Basidiomycota</taxon>
        <taxon>Ustilaginomycotina</taxon>
        <taxon>Exobasidiomycetes</taxon>
        <taxon>Tilletiales</taxon>
        <taxon>Tilletiaceae</taxon>
        <taxon>Tilletia</taxon>
    </lineage>
</organism>
<dbReference type="FunFam" id="3.40.50.1240:FF:000005">
    <property type="entry name" value="GpmB, Fructose-2,6-bisphosphatase"/>
    <property type="match status" value="1"/>
</dbReference>
<dbReference type="GO" id="GO:0006000">
    <property type="term" value="P:fructose metabolic process"/>
    <property type="evidence" value="ECO:0007669"/>
    <property type="project" value="InterPro"/>
</dbReference>
<gene>
    <name evidence="9" type="ORF">A4X09_0g2747</name>
</gene>
<feature type="compositionally biased region" description="Low complexity" evidence="7">
    <location>
        <begin position="27"/>
        <end position="38"/>
    </location>
</feature>
<dbReference type="PANTHER" id="PTHR10606">
    <property type="entry name" value="6-PHOSPHOFRUCTO-2-KINASE/FRUCTOSE-2,6-BISPHOSPHATASE"/>
    <property type="match status" value="1"/>
</dbReference>
<proteinExistence type="inferred from homology"/>
<dbReference type="InterPro" id="IPR013078">
    <property type="entry name" value="His_Pase_superF_clade-1"/>
</dbReference>
<dbReference type="Gene3D" id="3.40.50.300">
    <property type="entry name" value="P-loop containing nucleotide triphosphate hydrolases"/>
    <property type="match status" value="1"/>
</dbReference>
<feature type="compositionally biased region" description="Low complexity" evidence="7">
    <location>
        <begin position="216"/>
        <end position="225"/>
    </location>
</feature>
<dbReference type="Gene3D" id="3.40.50.1240">
    <property type="entry name" value="Phosphoglycerate mutase-like"/>
    <property type="match status" value="1"/>
</dbReference>
<dbReference type="GO" id="GO:0005524">
    <property type="term" value="F:ATP binding"/>
    <property type="evidence" value="ECO:0007669"/>
    <property type="project" value="UniProtKB-KW"/>
</dbReference>
<evidence type="ECO:0000313" key="10">
    <source>
        <dbReference type="Proteomes" id="UP000078113"/>
    </source>
</evidence>
<dbReference type="AlphaFoldDB" id="A0A8X7T5J4"/>
<feature type="region of interest" description="Disordered" evidence="7">
    <location>
        <begin position="201"/>
        <end position="284"/>
    </location>
</feature>
<feature type="compositionally biased region" description="Low complexity" evidence="7">
    <location>
        <begin position="99"/>
        <end position="111"/>
    </location>
</feature>
<feature type="binding site" evidence="6">
    <location>
        <begin position="521"/>
        <end position="528"/>
    </location>
    <ligand>
        <name>substrate</name>
    </ligand>
</feature>
<evidence type="ECO:0000313" key="9">
    <source>
        <dbReference type="EMBL" id="KAE8269591.1"/>
    </source>
</evidence>
<dbReference type="CDD" id="cd07067">
    <property type="entry name" value="HP_PGM_like"/>
    <property type="match status" value="1"/>
</dbReference>